<dbReference type="SFLD" id="SFLDG01129">
    <property type="entry name" value="C1.5:_HAD__Beta-PGM__Phosphata"/>
    <property type="match status" value="1"/>
</dbReference>
<dbReference type="RefSeq" id="WP_212536855.1">
    <property type="nucleotide sequence ID" value="NZ_JAGTUU010000004.1"/>
</dbReference>
<sequence>MTTIVFDIGNVLVRWDPRAAFRSALGSDAEVDAFLDRTGFFARNHRADAGETFAALAQELDDPRDRALLAGYVDCYGLTIREPIEGTWALIDRLRRRGHALHAITNWSAENWDTGLALHPRLREAFGVTIVSGQERIIKPDRAIFDLLCDRAGVVAQDCLFIDDSPANVDGARAAGWQAHHFTTPEALEADLTQRGLL</sequence>
<dbReference type="InterPro" id="IPR036412">
    <property type="entry name" value="HAD-like_sf"/>
</dbReference>
<dbReference type="SUPFAM" id="SSF56784">
    <property type="entry name" value="HAD-like"/>
    <property type="match status" value="1"/>
</dbReference>
<dbReference type="PANTHER" id="PTHR43611">
    <property type="entry name" value="ALPHA-D-GLUCOSE 1-PHOSPHATE PHOSPHATASE"/>
    <property type="match status" value="1"/>
</dbReference>
<dbReference type="PANTHER" id="PTHR43611:SF3">
    <property type="entry name" value="FLAVIN MONONUCLEOTIDE HYDROLASE 1, CHLOROPLATIC"/>
    <property type="match status" value="1"/>
</dbReference>
<dbReference type="EMBL" id="JAGTUU010000004">
    <property type="protein sequence ID" value="MBS0124905.1"/>
    <property type="molecule type" value="Genomic_DNA"/>
</dbReference>
<comment type="caution">
    <text evidence="1">The sequence shown here is derived from an EMBL/GenBank/DDBJ whole genome shotgun (WGS) entry which is preliminary data.</text>
</comment>
<dbReference type="Pfam" id="PF00702">
    <property type="entry name" value="Hydrolase"/>
    <property type="match status" value="1"/>
</dbReference>
<dbReference type="SFLD" id="SFLDS00003">
    <property type="entry name" value="Haloacid_Dehalogenase"/>
    <property type="match status" value="1"/>
</dbReference>
<accession>A0A8J8B8V1</accession>
<organism evidence="1 2">
    <name type="scientific">Thetidibacter halocola</name>
    <dbReference type="NCBI Taxonomy" id="2827239"/>
    <lineage>
        <taxon>Bacteria</taxon>
        <taxon>Pseudomonadati</taxon>
        <taxon>Pseudomonadota</taxon>
        <taxon>Alphaproteobacteria</taxon>
        <taxon>Rhodobacterales</taxon>
        <taxon>Roseobacteraceae</taxon>
        <taxon>Thetidibacter</taxon>
    </lineage>
</organism>
<dbReference type="InterPro" id="IPR023214">
    <property type="entry name" value="HAD_sf"/>
</dbReference>
<dbReference type="InterPro" id="IPR006439">
    <property type="entry name" value="HAD-SF_hydro_IA"/>
</dbReference>
<dbReference type="NCBIfam" id="TIGR01509">
    <property type="entry name" value="HAD-SF-IA-v3"/>
    <property type="match status" value="1"/>
</dbReference>
<keyword evidence="2" id="KW-1185">Reference proteome</keyword>
<dbReference type="Gene3D" id="3.40.50.1000">
    <property type="entry name" value="HAD superfamily/HAD-like"/>
    <property type="match status" value="1"/>
</dbReference>
<dbReference type="CDD" id="cd02603">
    <property type="entry name" value="HAD_sEH-N_like"/>
    <property type="match status" value="1"/>
</dbReference>
<gene>
    <name evidence="1" type="ORF">KB874_12425</name>
</gene>
<dbReference type="AlphaFoldDB" id="A0A8J8B8V1"/>
<evidence type="ECO:0000313" key="1">
    <source>
        <dbReference type="EMBL" id="MBS0124905.1"/>
    </source>
</evidence>
<proteinExistence type="predicted"/>
<evidence type="ECO:0000313" key="2">
    <source>
        <dbReference type="Proteomes" id="UP000681356"/>
    </source>
</evidence>
<dbReference type="PRINTS" id="PR00413">
    <property type="entry name" value="HADHALOGNASE"/>
</dbReference>
<dbReference type="Proteomes" id="UP000681356">
    <property type="component" value="Unassembled WGS sequence"/>
</dbReference>
<name>A0A8J8B8V1_9RHOB</name>
<reference evidence="1" key="1">
    <citation type="submission" date="2021-04" db="EMBL/GenBank/DDBJ databases">
        <authorList>
            <person name="Yoon J."/>
        </authorList>
    </citation>
    <scope>NUCLEOTIDE SEQUENCE</scope>
    <source>
        <strain evidence="1">KMU-90</strain>
    </source>
</reference>
<protein>
    <submittedName>
        <fullName evidence="1">HAD family phosphatase</fullName>
    </submittedName>
</protein>